<evidence type="ECO:0000256" key="1">
    <source>
        <dbReference type="SAM" id="Phobius"/>
    </source>
</evidence>
<keyword evidence="1" id="KW-1133">Transmembrane helix</keyword>
<keyword evidence="1" id="KW-0472">Membrane</keyword>
<feature type="transmembrane region" description="Helical" evidence="1">
    <location>
        <begin position="93"/>
        <end position="117"/>
    </location>
</feature>
<feature type="transmembrane region" description="Helical" evidence="1">
    <location>
        <begin position="21"/>
        <end position="41"/>
    </location>
</feature>
<name>A0A6I1MUL8_9CLOT</name>
<dbReference type="Proteomes" id="UP000430345">
    <property type="component" value="Unassembled WGS sequence"/>
</dbReference>
<dbReference type="Pfam" id="PF04307">
    <property type="entry name" value="YdjM"/>
    <property type="match status" value="1"/>
</dbReference>
<reference evidence="2 3" key="1">
    <citation type="submission" date="2019-10" db="EMBL/GenBank/DDBJ databases">
        <title>The Genome Sequence of Clostridium tarantellae Isolated from Fish Brain.</title>
        <authorList>
            <person name="Bano L."/>
            <person name="Kiel M."/>
            <person name="Sales G."/>
            <person name="Doxey A.C."/>
            <person name="Mansfield M.J."/>
            <person name="Schiavone M."/>
            <person name="Rossetto O."/>
            <person name="Pirazzini M."/>
            <person name="Dobrindt U."/>
            <person name="Montecucco C."/>
        </authorList>
    </citation>
    <scope>NUCLEOTIDE SEQUENCE [LARGE SCALE GENOMIC DNA]</scope>
    <source>
        <strain evidence="2 3">DSM 3997</strain>
    </source>
</reference>
<feature type="transmembrane region" description="Helical" evidence="1">
    <location>
        <begin position="123"/>
        <end position="143"/>
    </location>
</feature>
<comment type="caution">
    <text evidence="2">The sequence shown here is derived from an EMBL/GenBank/DDBJ whole genome shotgun (WGS) entry which is preliminary data.</text>
</comment>
<keyword evidence="1" id="KW-0812">Transmembrane</keyword>
<dbReference type="InterPro" id="IPR007404">
    <property type="entry name" value="YdjM-like"/>
</dbReference>
<evidence type="ECO:0008006" key="4">
    <source>
        <dbReference type="Google" id="ProtNLM"/>
    </source>
</evidence>
<proteinExistence type="predicted"/>
<protein>
    <recommendedName>
        <fullName evidence="4">Metal-dependent hydrolase</fullName>
    </recommendedName>
</protein>
<accession>A0A6I1MUL8</accession>
<feature type="transmembrane region" description="Helical" evidence="1">
    <location>
        <begin position="61"/>
        <end position="81"/>
    </location>
</feature>
<evidence type="ECO:0000313" key="3">
    <source>
        <dbReference type="Proteomes" id="UP000430345"/>
    </source>
</evidence>
<sequence length="215" mass="23630">MLLNIKYKELYNIIKKYKGGLYNMNAKGHAIIGAACGAMVGATLNAVSPEFLDVGNKTNTALYMVSVIKCTAGAVIGALIVDIDTKKSKASQFFVKVLLALIWAYVAISILNIGFLNNLLKDYYYEISTHTVIVSFAILCTLGKLSPHRQFTHKVVGTTVFCIVAYYLFEQATAIGFMVGYISHILLDKTTKAGLKFFDIKLPLQDSRGNVKINL</sequence>
<organism evidence="2 3">
    <name type="scientific">Clostridium tarantellae</name>
    <dbReference type="NCBI Taxonomy" id="39493"/>
    <lineage>
        <taxon>Bacteria</taxon>
        <taxon>Bacillati</taxon>
        <taxon>Bacillota</taxon>
        <taxon>Clostridia</taxon>
        <taxon>Eubacteriales</taxon>
        <taxon>Clostridiaceae</taxon>
        <taxon>Clostridium</taxon>
    </lineage>
</organism>
<evidence type="ECO:0000313" key="2">
    <source>
        <dbReference type="EMBL" id="MPQ44531.1"/>
    </source>
</evidence>
<gene>
    <name evidence="2" type="ORF">GBZ86_12310</name>
</gene>
<feature type="transmembrane region" description="Helical" evidence="1">
    <location>
        <begin position="155"/>
        <end position="182"/>
    </location>
</feature>
<dbReference type="EMBL" id="WHJC01000237">
    <property type="protein sequence ID" value="MPQ44531.1"/>
    <property type="molecule type" value="Genomic_DNA"/>
</dbReference>
<dbReference type="AlphaFoldDB" id="A0A6I1MUL8"/>
<keyword evidence="3" id="KW-1185">Reference proteome</keyword>